<feature type="binding site" evidence="8">
    <location>
        <position position="246"/>
    </location>
    <ligand>
        <name>shikimate</name>
        <dbReference type="ChEBI" id="CHEBI:36208"/>
    </ligand>
</feature>
<comment type="subunit">
    <text evidence="8">Homodimer.</text>
</comment>
<evidence type="ECO:0000256" key="4">
    <source>
        <dbReference type="ARBA" id="ARBA00022857"/>
    </source>
</evidence>
<feature type="binding site" evidence="8">
    <location>
        <position position="118"/>
    </location>
    <ligand>
        <name>shikimate</name>
        <dbReference type="ChEBI" id="CHEBI:36208"/>
    </ligand>
</feature>
<dbReference type="Proteomes" id="UP000255423">
    <property type="component" value="Unassembled WGS sequence"/>
</dbReference>
<dbReference type="UniPathway" id="UPA00053">
    <property type="reaction ID" value="UER00087"/>
</dbReference>
<feature type="binding site" evidence="8">
    <location>
        <position position="90"/>
    </location>
    <ligand>
        <name>NADP(+)</name>
        <dbReference type="ChEBI" id="CHEBI:58349"/>
    </ligand>
</feature>
<dbReference type="GO" id="GO:0050661">
    <property type="term" value="F:NADP binding"/>
    <property type="evidence" value="ECO:0007669"/>
    <property type="project" value="InterPro"/>
</dbReference>
<reference evidence="11 12" key="1">
    <citation type="submission" date="2017-08" db="EMBL/GenBank/DDBJ databases">
        <authorList>
            <person name="de Groot N.N."/>
        </authorList>
    </citation>
    <scope>NUCLEOTIDE SEQUENCE [LARGE SCALE GENOMIC DNA]</scope>
    <source>
        <strain evidence="11 12">HM2</strain>
    </source>
</reference>
<dbReference type="Gene3D" id="3.40.50.720">
    <property type="entry name" value="NAD(P)-binding Rossmann-like Domain"/>
    <property type="match status" value="1"/>
</dbReference>
<feature type="binding site" evidence="8">
    <location>
        <position position="274"/>
    </location>
    <ligand>
        <name>shikimate</name>
        <dbReference type="ChEBI" id="CHEBI:36208"/>
    </ligand>
</feature>
<dbReference type="InterPro" id="IPR011342">
    <property type="entry name" value="Shikimate_DH"/>
</dbReference>
<gene>
    <name evidence="8" type="primary">aroE</name>
    <name evidence="11" type="ORF">SAMN05661053_2720</name>
</gene>
<evidence type="ECO:0000256" key="1">
    <source>
        <dbReference type="ARBA" id="ARBA00004871"/>
    </source>
</evidence>
<keyword evidence="4 8" id="KW-0521">NADP</keyword>
<accession>A0A380S9C6</accession>
<evidence type="ECO:0000256" key="6">
    <source>
        <dbReference type="ARBA" id="ARBA00023141"/>
    </source>
</evidence>
<dbReference type="GO" id="GO:0009073">
    <property type="term" value="P:aromatic amino acid family biosynthetic process"/>
    <property type="evidence" value="ECO:0007669"/>
    <property type="project" value="UniProtKB-KW"/>
</dbReference>
<dbReference type="GO" id="GO:0008652">
    <property type="term" value="P:amino acid biosynthetic process"/>
    <property type="evidence" value="ECO:0007669"/>
    <property type="project" value="UniProtKB-KW"/>
</dbReference>
<feature type="binding site" evidence="8">
    <location>
        <position position="244"/>
    </location>
    <ligand>
        <name>NADP(+)</name>
        <dbReference type="ChEBI" id="CHEBI:58349"/>
    </ligand>
</feature>
<dbReference type="InterPro" id="IPR022893">
    <property type="entry name" value="Shikimate_DH_fam"/>
</dbReference>
<comment type="pathway">
    <text evidence="1 8">Metabolic intermediate biosynthesis; chorismate biosynthesis; chorismate from D-erythrose 4-phosphate and phosphoenolpyruvate: step 4/7.</text>
</comment>
<dbReference type="HAMAP" id="MF_00222">
    <property type="entry name" value="Shikimate_DH_AroE"/>
    <property type="match status" value="1"/>
</dbReference>
<feature type="binding site" evidence="8">
    <location>
        <begin position="142"/>
        <end position="146"/>
    </location>
    <ligand>
        <name>NADP(+)</name>
        <dbReference type="ChEBI" id="CHEBI:58349"/>
    </ligand>
</feature>
<dbReference type="Pfam" id="PF01488">
    <property type="entry name" value="Shikimate_DH"/>
    <property type="match status" value="1"/>
</dbReference>
<feature type="binding site" evidence="8">
    <location>
        <position position="99"/>
    </location>
    <ligand>
        <name>shikimate</name>
        <dbReference type="ChEBI" id="CHEBI:36208"/>
    </ligand>
</feature>
<keyword evidence="6 8" id="KW-0057">Aromatic amino acid biosynthesis</keyword>
<feature type="active site" description="Proton acceptor" evidence="8">
    <location>
        <position position="72"/>
    </location>
</feature>
<dbReference type="GO" id="GO:0005829">
    <property type="term" value="C:cytosol"/>
    <property type="evidence" value="ECO:0007669"/>
    <property type="project" value="TreeGrafter"/>
</dbReference>
<evidence type="ECO:0000256" key="8">
    <source>
        <dbReference type="HAMAP-Rule" id="MF_00222"/>
    </source>
</evidence>
<evidence type="ECO:0000259" key="10">
    <source>
        <dbReference type="Pfam" id="PF08501"/>
    </source>
</evidence>
<dbReference type="EC" id="1.1.1.25" evidence="2 8"/>
<dbReference type="Pfam" id="PF08501">
    <property type="entry name" value="Shikimate_dh_N"/>
    <property type="match status" value="1"/>
</dbReference>
<dbReference type="SUPFAM" id="SSF51735">
    <property type="entry name" value="NAD(P)-binding Rossmann-fold domains"/>
    <property type="match status" value="1"/>
</dbReference>
<feature type="binding site" evidence="8">
    <location>
        <begin position="21"/>
        <end position="23"/>
    </location>
    <ligand>
        <name>shikimate</name>
        <dbReference type="ChEBI" id="CHEBI:36208"/>
    </ligand>
</feature>
<protein>
    <recommendedName>
        <fullName evidence="2 8">Shikimate dehydrogenase (NADP(+))</fullName>
        <shortName evidence="8">SDH</shortName>
        <ecNumber evidence="2 8">1.1.1.25</ecNumber>
    </recommendedName>
</protein>
<evidence type="ECO:0000313" key="12">
    <source>
        <dbReference type="Proteomes" id="UP000255423"/>
    </source>
</evidence>
<organism evidence="11 12">
    <name type="scientific">Fibrobacter succinogenes</name>
    <name type="common">Bacteroides succinogenes</name>
    <dbReference type="NCBI Taxonomy" id="833"/>
    <lineage>
        <taxon>Bacteria</taxon>
        <taxon>Pseudomonadati</taxon>
        <taxon>Fibrobacterota</taxon>
        <taxon>Fibrobacteria</taxon>
        <taxon>Fibrobacterales</taxon>
        <taxon>Fibrobacteraceae</taxon>
        <taxon>Fibrobacter</taxon>
    </lineage>
</organism>
<keyword evidence="5 8" id="KW-0560">Oxidoreductase</keyword>
<proteinExistence type="inferred from homology"/>
<comment type="function">
    <text evidence="8">Involved in the biosynthesis of the chorismate, which leads to the biosynthesis of aromatic amino acids. Catalyzes the reversible NADPH linked reduction of 3-dehydroshikimate (DHSA) to yield shikimate (SA).</text>
</comment>
<dbReference type="InterPro" id="IPR013708">
    <property type="entry name" value="Shikimate_DH-bd_N"/>
</dbReference>
<keyword evidence="3 8" id="KW-0028">Amino-acid biosynthesis</keyword>
<sequence>MASINGKTETLCIFGHPVAHSKSPAMHNALFDALGINAAYLPYAPEPENFAQAIQGFKAMKFHGANVTIPYKTEFFNADGTARLVDELSEISKFTGSVNTLYWKDGIVGGTLCGTTTDPYGCVRNLEENGVSPSNKKIALLGNGGAAQSIAFTLVEQGNELTIVCRTKEKGDALAGSLNKFFQSGKAGDKNFKTVQVTTFGEFASISANFDIIINATSVGMSPNIDASPITDECLHKGQVVCDIVYTPPHTKLLQMAEAKGCKIVTGEGMLVHQGLESFKKWFPKETENKTNEELTAIMRKGMQG</sequence>
<dbReference type="CDD" id="cd01065">
    <property type="entry name" value="NAD_bind_Shikimate_DH"/>
    <property type="match status" value="1"/>
</dbReference>
<dbReference type="EMBL" id="UHJL01000005">
    <property type="protein sequence ID" value="SUQ25918.1"/>
    <property type="molecule type" value="Genomic_DNA"/>
</dbReference>
<comment type="caution">
    <text evidence="8">Lacks conserved residue(s) required for the propagation of feature annotation.</text>
</comment>
<dbReference type="PANTHER" id="PTHR21089">
    <property type="entry name" value="SHIKIMATE DEHYDROGENASE"/>
    <property type="match status" value="1"/>
</dbReference>
<feature type="domain" description="Quinate/shikimate 5-dehydrogenase/glutamyl-tRNA reductase" evidence="9">
    <location>
        <begin position="134"/>
        <end position="218"/>
    </location>
</feature>
<name>A0A380S9C6_FIBSU</name>
<dbReference type="Gene3D" id="3.40.50.10860">
    <property type="entry name" value="Leucine Dehydrogenase, chain A, domain 1"/>
    <property type="match status" value="1"/>
</dbReference>
<evidence type="ECO:0000256" key="5">
    <source>
        <dbReference type="ARBA" id="ARBA00023002"/>
    </source>
</evidence>
<dbReference type="GO" id="GO:0004764">
    <property type="term" value="F:shikimate 3-dehydrogenase (NADP+) activity"/>
    <property type="evidence" value="ECO:0007669"/>
    <property type="project" value="UniProtKB-UniRule"/>
</dbReference>
<evidence type="ECO:0000259" key="9">
    <source>
        <dbReference type="Pfam" id="PF01488"/>
    </source>
</evidence>
<comment type="catalytic activity">
    <reaction evidence="7 8">
        <text>shikimate + NADP(+) = 3-dehydroshikimate + NADPH + H(+)</text>
        <dbReference type="Rhea" id="RHEA:17737"/>
        <dbReference type="ChEBI" id="CHEBI:15378"/>
        <dbReference type="ChEBI" id="CHEBI:16630"/>
        <dbReference type="ChEBI" id="CHEBI:36208"/>
        <dbReference type="ChEBI" id="CHEBI:57783"/>
        <dbReference type="ChEBI" id="CHEBI:58349"/>
        <dbReference type="EC" id="1.1.1.25"/>
    </reaction>
</comment>
<dbReference type="InterPro" id="IPR036291">
    <property type="entry name" value="NAD(P)-bd_dom_sf"/>
</dbReference>
<dbReference type="GO" id="GO:0009423">
    <property type="term" value="P:chorismate biosynthetic process"/>
    <property type="evidence" value="ECO:0007669"/>
    <property type="project" value="UniProtKB-UniRule"/>
</dbReference>
<feature type="binding site" evidence="8">
    <location>
        <position position="267"/>
    </location>
    <ligand>
        <name>NADP(+)</name>
        <dbReference type="ChEBI" id="CHEBI:58349"/>
    </ligand>
</feature>
<dbReference type="GO" id="GO:0019632">
    <property type="term" value="P:shikimate metabolic process"/>
    <property type="evidence" value="ECO:0007669"/>
    <property type="project" value="InterPro"/>
</dbReference>
<dbReference type="InterPro" id="IPR046346">
    <property type="entry name" value="Aminoacid_DH-like_N_sf"/>
</dbReference>
<evidence type="ECO:0000313" key="11">
    <source>
        <dbReference type="EMBL" id="SUQ25918.1"/>
    </source>
</evidence>
<dbReference type="PANTHER" id="PTHR21089:SF1">
    <property type="entry name" value="BIFUNCTIONAL 3-DEHYDROQUINATE DEHYDRATASE_SHIKIMATE DEHYDROGENASE, CHLOROPLASTIC"/>
    <property type="match status" value="1"/>
</dbReference>
<feature type="domain" description="Shikimate dehydrogenase substrate binding N-terminal" evidence="10">
    <location>
        <begin position="13"/>
        <end position="101"/>
    </location>
</feature>
<evidence type="ECO:0000256" key="7">
    <source>
        <dbReference type="ARBA" id="ARBA00049442"/>
    </source>
</evidence>
<dbReference type="NCBIfam" id="TIGR00507">
    <property type="entry name" value="aroE"/>
    <property type="match status" value="1"/>
</dbReference>
<dbReference type="SUPFAM" id="SSF53223">
    <property type="entry name" value="Aminoacid dehydrogenase-like, N-terminal domain"/>
    <property type="match status" value="1"/>
</dbReference>
<comment type="similarity">
    <text evidence="8">Belongs to the shikimate dehydrogenase family.</text>
</comment>
<dbReference type="InterPro" id="IPR006151">
    <property type="entry name" value="Shikm_DH/Glu-tRNA_Rdtase"/>
</dbReference>
<dbReference type="RefSeq" id="WP_109573553.1">
    <property type="nucleotide sequence ID" value="NZ_UHJL01000005.1"/>
</dbReference>
<evidence type="ECO:0000256" key="2">
    <source>
        <dbReference type="ARBA" id="ARBA00012962"/>
    </source>
</evidence>
<feature type="binding site" evidence="8">
    <location>
        <position position="68"/>
    </location>
    <ligand>
        <name>shikimate</name>
        <dbReference type="ChEBI" id="CHEBI:36208"/>
    </ligand>
</feature>
<dbReference type="AlphaFoldDB" id="A0A380S9C6"/>
<evidence type="ECO:0000256" key="3">
    <source>
        <dbReference type="ARBA" id="ARBA00022605"/>
    </source>
</evidence>